<proteinExistence type="evidence at transcript level"/>
<keyword evidence="2" id="KW-0288">FMN</keyword>
<dbReference type="Gene3D" id="3.30.450.20">
    <property type="entry name" value="PAS domain"/>
    <property type="match status" value="1"/>
</dbReference>
<reference evidence="5" key="1">
    <citation type="journal article" date="2016" name="Proc. Natl. Acad. Sci. U.S.A.">
        <title>Functional and topological diversity of LOV domain photoreceptors.</title>
        <authorList>
            <person name="Glantz S.T."/>
            <person name="Carpenter E.J."/>
            <person name="Melkonian M."/>
            <person name="Gardner K.H."/>
            <person name="Boyden E.S."/>
            <person name="Wong G.K."/>
            <person name="Chow B.Y."/>
        </authorList>
    </citation>
    <scope>NUCLEOTIDE SEQUENCE</scope>
    <source>
        <strain evidence="5">BOGT_2050141</strain>
    </source>
</reference>
<dbReference type="PANTHER" id="PTHR47429">
    <property type="entry name" value="PROTEIN TWIN LOV 1"/>
    <property type="match status" value="1"/>
</dbReference>
<evidence type="ECO:0000259" key="4">
    <source>
        <dbReference type="SMART" id="SM00315"/>
    </source>
</evidence>
<feature type="domain" description="RGS" evidence="4">
    <location>
        <begin position="47"/>
        <end position="202"/>
    </location>
</feature>
<dbReference type="CDD" id="cd00130">
    <property type="entry name" value="PAS"/>
    <property type="match status" value="1"/>
</dbReference>
<dbReference type="EMBL" id="KU698352">
    <property type="protein sequence ID" value="AML76515.1"/>
    <property type="molecule type" value="mRNA"/>
</dbReference>
<keyword evidence="3" id="KW-0157">Chromophore</keyword>
<dbReference type="SUPFAM" id="SSF48097">
    <property type="entry name" value="Regulator of G-protein signaling, RGS"/>
    <property type="match status" value="1"/>
</dbReference>
<evidence type="ECO:0000256" key="1">
    <source>
        <dbReference type="ARBA" id="ARBA00022630"/>
    </source>
</evidence>
<dbReference type="NCBIfam" id="TIGR00229">
    <property type="entry name" value="sensory_box"/>
    <property type="match status" value="1"/>
</dbReference>
<evidence type="ECO:0000256" key="2">
    <source>
        <dbReference type="ARBA" id="ARBA00022643"/>
    </source>
</evidence>
<dbReference type="PANTHER" id="PTHR47429:SF2">
    <property type="entry name" value="PROTEIN TWIN LOV 1"/>
    <property type="match status" value="1"/>
</dbReference>
<dbReference type="SMART" id="SM00315">
    <property type="entry name" value="RGS"/>
    <property type="match status" value="1"/>
</dbReference>
<accession>A0A126WV73</accession>
<sequence>MGGGASRGAANMIMVSAGIIVPIESDNQTLVESFTELAYLNGDKMDGLQLMLRNKNAQIAFTQFLSTETSAIDFFAEVENLLKEDQSKSIIGAKTIADLYQNGPNTTQTLPGTESIYSNICDFIDRKNEKSLFSVGATTVSDEVPQTLPLPQLLETEEDVDLSSSSSEPVDGIYNATNEAIVLLALSLFPKFIGSEAYNNWRKREKEESLSVKSFPDPVVEDADQCVSSAITDSFARSCKQNMDPASIDRIFASGSWLSTFVSAAEGLPMCISLADADVQRPHFPLIFVNQMFEKTTGHSRREIIGSNCKFLQGELTEQYSIFKLTKSLQTYTPTRVSITNYRKNGTTFLNLLALKPIFDLDGNCCYVVGVQFDYSVQGSRQMTMVQLVDKLISIIPDTIPRGGYL</sequence>
<organism evidence="5">
    <name type="scientific">Mallomonas sp. BC-2016</name>
    <dbReference type="NCBI Taxonomy" id="1802913"/>
    <lineage>
        <taxon>Eukaryota</taxon>
        <taxon>Sar</taxon>
        <taxon>Stramenopiles</taxon>
        <taxon>Ochrophyta</taxon>
        <taxon>Synurophyceae</taxon>
        <taxon>Synurales</taxon>
        <taxon>Mallomonadaceae</taxon>
        <taxon>Mallomonas</taxon>
    </lineage>
</organism>
<keyword evidence="1" id="KW-0285">Flavoprotein</keyword>
<dbReference type="InterPro" id="IPR000014">
    <property type="entry name" value="PAS"/>
</dbReference>
<dbReference type="InterPro" id="IPR035965">
    <property type="entry name" value="PAS-like_dom_sf"/>
</dbReference>
<protein>
    <submittedName>
        <fullName evidence="5">Putative LOV domain-containing protein</fullName>
    </submittedName>
</protein>
<dbReference type="GO" id="GO:0005634">
    <property type="term" value="C:nucleus"/>
    <property type="evidence" value="ECO:0007669"/>
    <property type="project" value="TreeGrafter"/>
</dbReference>
<name>A0A126WV73_9STRA</name>
<evidence type="ECO:0000313" key="5">
    <source>
        <dbReference type="EMBL" id="AML76515.1"/>
    </source>
</evidence>
<evidence type="ECO:0000256" key="3">
    <source>
        <dbReference type="ARBA" id="ARBA00022991"/>
    </source>
</evidence>
<dbReference type="InterPro" id="IPR036305">
    <property type="entry name" value="RGS_sf"/>
</dbReference>
<dbReference type="Pfam" id="PF13426">
    <property type="entry name" value="PAS_9"/>
    <property type="match status" value="1"/>
</dbReference>
<dbReference type="AlphaFoldDB" id="A0A126WV73"/>
<dbReference type="SUPFAM" id="SSF55785">
    <property type="entry name" value="PYP-like sensor domain (PAS domain)"/>
    <property type="match status" value="1"/>
</dbReference>
<dbReference type="InterPro" id="IPR016137">
    <property type="entry name" value="RGS"/>
</dbReference>